<name>A0A2K8KEV2_9RHOB</name>
<dbReference type="Gene3D" id="3.40.50.300">
    <property type="entry name" value="P-loop containing nucleotide triphosphate hydrolases"/>
    <property type="match status" value="1"/>
</dbReference>
<dbReference type="PANTHER" id="PTHR32309:SF13">
    <property type="entry name" value="FERRIC ENTEROBACTIN TRANSPORT PROTEIN FEPE"/>
    <property type="match status" value="1"/>
</dbReference>
<keyword evidence="1" id="KW-0547">Nucleotide-binding</keyword>
<proteinExistence type="predicted"/>
<dbReference type="STRING" id="441209.GCA_001870665_00934"/>
<keyword evidence="2" id="KW-0067">ATP-binding</keyword>
<evidence type="ECO:0000313" key="7">
    <source>
        <dbReference type="Proteomes" id="UP000228948"/>
    </source>
</evidence>
<organism evidence="6 7">
    <name type="scientific">Roseinatronobacter bogoriensis subsp. barguzinensis</name>
    <dbReference type="NCBI Taxonomy" id="441209"/>
    <lineage>
        <taxon>Bacteria</taxon>
        <taxon>Pseudomonadati</taxon>
        <taxon>Pseudomonadota</taxon>
        <taxon>Alphaproteobacteria</taxon>
        <taxon>Rhodobacterales</taxon>
        <taxon>Paracoccaceae</taxon>
        <taxon>Roseinatronobacter</taxon>
    </lineage>
</organism>
<dbReference type="AlphaFoldDB" id="A0A2K8KEV2"/>
<dbReference type="SUPFAM" id="SSF52540">
    <property type="entry name" value="P-loop containing nucleoside triphosphate hydrolases"/>
    <property type="match status" value="1"/>
</dbReference>
<dbReference type="PANTHER" id="PTHR32309">
    <property type="entry name" value="TYROSINE-PROTEIN KINASE"/>
    <property type="match status" value="1"/>
</dbReference>
<keyword evidence="7" id="KW-1185">Reference proteome</keyword>
<evidence type="ECO:0000256" key="4">
    <source>
        <dbReference type="SAM" id="Phobius"/>
    </source>
</evidence>
<dbReference type="InterPro" id="IPR027417">
    <property type="entry name" value="P-loop_NTPase"/>
</dbReference>
<sequence>MIVHFNDSDPAMLPAPSQDKTGPQLDFAAIFAAMRRNKRIMFLSVLIAVGIGAVHVQTSPRSYLAATEVMIIEEFAGSAQNFNRPATLAQNEITLDSARKVLESQKLALAVVDALDLHARPEVLSSESSLARQGIETMRGLILGLLPAEQGAPTQIDPDTAEQLARMSAADTLRQGIEVRREGRSSVFSIRYTSNNPQFAAEVVNAYGQAFLADQLIGNVEASSSVLDWLHDRLMVIQENSAQAALKAEEFRARSGLLTVAGESIRVQTISQLNSDLAAATVELAQIRALKTVYAELSELDPIEFVRSGAAGVRVPAAEFAAGQQRLLDLQQSLDDVERRQGPGHSAAIRLRAQIEREGSTLQREIASLYETTRNAARVKEAEVEMLRASIEDFSNENLQLATARVELQSLERQAGILDALNETYLMRMKDLEQTQTFPVANVRVLSVSDVPEKPVAPRKTIIMGFMLLMGTMVGGGLSVLRDGREKVIRTSDALYDASGRPFLGYLPMLTLNEVKALPEPQEAKARPVLPRYNRLRKSGTCQQPDPFRYPFPALKHPRSHYTETLRNIRNACETSALGKSGYVLGIVSLRPGEGKTTLAKNLAALTAVSGSSVLLVDGDVRTSGMSQRLGQSEGVGLRDVLQGTAAMHNAIRKETSTGLHFMSSGFSPDDAHAGDSLYSSRFRDMLDEARSRYALTIVDLAPLGPVSDARALLPAIDGLVMVVEWGRMPIGLLQKTLSMDPVLYKKILGITLSKTNMTSLRDYTRLDETGNYYDVYASKHA</sequence>
<evidence type="ECO:0000313" key="6">
    <source>
        <dbReference type="EMBL" id="ATX64670.1"/>
    </source>
</evidence>
<keyword evidence="4" id="KW-1133">Transmembrane helix</keyword>
<dbReference type="InterPro" id="IPR005702">
    <property type="entry name" value="Wzc-like_C"/>
</dbReference>
<evidence type="ECO:0000256" key="1">
    <source>
        <dbReference type="ARBA" id="ARBA00022741"/>
    </source>
</evidence>
<keyword evidence="4" id="KW-0812">Transmembrane</keyword>
<dbReference type="KEGG" id="rbg:BG454_01510"/>
<dbReference type="InterPro" id="IPR032807">
    <property type="entry name" value="GNVR"/>
</dbReference>
<feature type="coiled-coil region" evidence="3">
    <location>
        <begin position="377"/>
        <end position="414"/>
    </location>
</feature>
<accession>A0A2K8KEV2</accession>
<dbReference type="EMBL" id="CP024899">
    <property type="protein sequence ID" value="ATX64670.1"/>
    <property type="molecule type" value="Genomic_DNA"/>
</dbReference>
<evidence type="ECO:0000259" key="5">
    <source>
        <dbReference type="Pfam" id="PF13807"/>
    </source>
</evidence>
<keyword evidence="3" id="KW-0175">Coiled coil</keyword>
<dbReference type="GO" id="GO:0005886">
    <property type="term" value="C:plasma membrane"/>
    <property type="evidence" value="ECO:0007669"/>
    <property type="project" value="TreeGrafter"/>
</dbReference>
<keyword evidence="4" id="KW-0472">Membrane</keyword>
<evidence type="ECO:0000256" key="3">
    <source>
        <dbReference type="SAM" id="Coils"/>
    </source>
</evidence>
<evidence type="ECO:0000256" key="2">
    <source>
        <dbReference type="ARBA" id="ARBA00022840"/>
    </source>
</evidence>
<dbReference type="OrthoDB" id="230260at2"/>
<dbReference type="InterPro" id="IPR050445">
    <property type="entry name" value="Bact_polysacc_biosynth/exp"/>
</dbReference>
<dbReference type="CDD" id="cd05387">
    <property type="entry name" value="BY-kinase"/>
    <property type="match status" value="1"/>
</dbReference>
<dbReference type="GO" id="GO:0004713">
    <property type="term" value="F:protein tyrosine kinase activity"/>
    <property type="evidence" value="ECO:0007669"/>
    <property type="project" value="TreeGrafter"/>
</dbReference>
<dbReference type="Pfam" id="PF13807">
    <property type="entry name" value="GNVR"/>
    <property type="match status" value="1"/>
</dbReference>
<dbReference type="RefSeq" id="WP_084634730.1">
    <property type="nucleotide sequence ID" value="NZ_SODJ01000009.1"/>
</dbReference>
<feature type="domain" description="Tyrosine-protein kinase G-rich" evidence="5">
    <location>
        <begin position="426"/>
        <end position="482"/>
    </location>
</feature>
<feature type="transmembrane region" description="Helical" evidence="4">
    <location>
        <begin position="40"/>
        <end position="58"/>
    </location>
</feature>
<reference evidence="6 7" key="1">
    <citation type="submission" date="2017-11" db="EMBL/GenBank/DDBJ databases">
        <title>Revised Sequence and Annotation of the Rhodobaca barguzinensis strain alga05 Genome.</title>
        <authorList>
            <person name="Kopejtka K."/>
            <person name="Tomasch J.M."/>
            <person name="Bunk B."/>
            <person name="Koblizek M."/>
        </authorList>
    </citation>
    <scope>NUCLEOTIDE SEQUENCE [LARGE SCALE GENOMIC DNA]</scope>
    <source>
        <strain evidence="7">alga05</strain>
    </source>
</reference>
<protein>
    <recommendedName>
        <fullName evidence="5">Tyrosine-protein kinase G-rich domain-containing protein</fullName>
    </recommendedName>
</protein>
<dbReference type="Proteomes" id="UP000228948">
    <property type="component" value="Chromosome"/>
</dbReference>
<gene>
    <name evidence="6" type="ORF">BG454_01510</name>
</gene>